<evidence type="ECO:0000256" key="2">
    <source>
        <dbReference type="ARBA" id="ARBA00006727"/>
    </source>
</evidence>
<evidence type="ECO:0000313" key="7">
    <source>
        <dbReference type="Proteomes" id="UP000029964"/>
    </source>
</evidence>
<dbReference type="EMBL" id="JPKY01000067">
    <property type="protein sequence ID" value="KFH43509.1"/>
    <property type="molecule type" value="Genomic_DNA"/>
</dbReference>
<dbReference type="InterPro" id="IPR020846">
    <property type="entry name" value="MFS_dom"/>
</dbReference>
<keyword evidence="7" id="KW-1185">Reference proteome</keyword>
<dbReference type="CDD" id="cd17352">
    <property type="entry name" value="MFS_MCT_SLC16"/>
    <property type="match status" value="1"/>
</dbReference>
<keyword evidence="4" id="KW-0472">Membrane</keyword>
<dbReference type="InterPro" id="IPR011701">
    <property type="entry name" value="MFS"/>
</dbReference>
<organism evidence="6 7">
    <name type="scientific">Hapsidospora chrysogenum (strain ATCC 11550 / CBS 779.69 / DSM 880 / IAM 14645 / JCM 23072 / IMI 49137)</name>
    <name type="common">Acremonium chrysogenum</name>
    <dbReference type="NCBI Taxonomy" id="857340"/>
    <lineage>
        <taxon>Eukaryota</taxon>
        <taxon>Fungi</taxon>
        <taxon>Dikarya</taxon>
        <taxon>Ascomycota</taxon>
        <taxon>Pezizomycotina</taxon>
        <taxon>Sordariomycetes</taxon>
        <taxon>Hypocreomycetidae</taxon>
        <taxon>Hypocreales</taxon>
        <taxon>Bionectriaceae</taxon>
        <taxon>Hapsidospora</taxon>
    </lineage>
</organism>
<evidence type="ECO:0000256" key="3">
    <source>
        <dbReference type="SAM" id="MobiDB-lite"/>
    </source>
</evidence>
<feature type="domain" description="Major facilitator superfamily (MFS) profile" evidence="5">
    <location>
        <begin position="83"/>
        <end position="478"/>
    </location>
</feature>
<feature type="transmembrane region" description="Helical" evidence="4">
    <location>
        <begin position="211"/>
        <end position="231"/>
    </location>
</feature>
<feature type="transmembrane region" description="Helical" evidence="4">
    <location>
        <begin position="125"/>
        <end position="147"/>
    </location>
</feature>
<evidence type="ECO:0000256" key="1">
    <source>
        <dbReference type="ARBA" id="ARBA00004141"/>
    </source>
</evidence>
<comment type="similarity">
    <text evidence="2">Belongs to the major facilitator superfamily. Monocarboxylate porter (TC 2.A.1.13) family.</text>
</comment>
<keyword evidence="4" id="KW-1133">Transmembrane helix</keyword>
<feature type="transmembrane region" description="Helical" evidence="4">
    <location>
        <begin position="296"/>
        <end position="321"/>
    </location>
</feature>
<keyword evidence="4" id="KW-0812">Transmembrane</keyword>
<evidence type="ECO:0000259" key="5">
    <source>
        <dbReference type="PROSITE" id="PS50850"/>
    </source>
</evidence>
<name>A0A086T2C7_HAPC1</name>
<dbReference type="GO" id="GO:0017183">
    <property type="term" value="P:protein histidyl modification to diphthamide"/>
    <property type="evidence" value="ECO:0007669"/>
    <property type="project" value="InterPro"/>
</dbReference>
<dbReference type="InterPro" id="IPR036259">
    <property type="entry name" value="MFS_trans_sf"/>
</dbReference>
<dbReference type="Pfam" id="PF07690">
    <property type="entry name" value="MFS_1"/>
    <property type="match status" value="1"/>
</dbReference>
<dbReference type="PANTHER" id="PTHR11360">
    <property type="entry name" value="MONOCARBOXYLATE TRANSPORTER"/>
    <property type="match status" value="1"/>
</dbReference>
<feature type="transmembrane region" description="Helical" evidence="4">
    <location>
        <begin position="179"/>
        <end position="199"/>
    </location>
</feature>
<dbReference type="SUPFAM" id="SSF103473">
    <property type="entry name" value="MFS general substrate transporter"/>
    <property type="match status" value="1"/>
</dbReference>
<dbReference type="Gene3D" id="1.20.1250.20">
    <property type="entry name" value="MFS general substrate transporter like domains"/>
    <property type="match status" value="1"/>
</dbReference>
<dbReference type="GO" id="GO:0022857">
    <property type="term" value="F:transmembrane transporter activity"/>
    <property type="evidence" value="ECO:0007669"/>
    <property type="project" value="InterPro"/>
</dbReference>
<sequence>MTLENNHAEDSCLKNHQGLIPVREGPNDSTSHHDASLDDEPEKAQQGIPPGIRKGGGRDGDDGGDTDPESGPRDHEFPEGGLKAWLVVLGSFCAMFSIYGLINTSAVFEAYFKANQLQKYSHSQIGWIFSLYLFLVFFVGIQVGPMFDRFGPRILVAVGSLLIVISLMLLSLSKTYYQIILTYSVLGGLGGALLNAPAYGAIAHHFEVRRGLATGIAMTAGGVGGIVFPLMLRPLLDRNGVGFAWSCRILGFMLLGLAVPANLFIRSRRSIHKRADGNPKTASIWPDLSVFRDRRFALATLGVFFMEWGLFVPLTYIVSYATDHGTGSSDSSLLLSLLNAGSVVGRFLPGLLADKFGRFNVIIVTITLCAATILGIWLPCGDSKGGLVAFCVAFGFASGSNLSLIPVCLGQFCEPQNYGRYFATATMVASFGTLSSVPIGGALLGVGSQDTGWMALILFSGASYIVALTCYASARVLAVGWMPLSKF</sequence>
<dbReference type="HOGENOM" id="CLU_001265_1_0_1"/>
<dbReference type="GO" id="GO:0016020">
    <property type="term" value="C:membrane"/>
    <property type="evidence" value="ECO:0007669"/>
    <property type="project" value="UniProtKB-SubCell"/>
</dbReference>
<feature type="compositionally biased region" description="Basic and acidic residues" evidence="3">
    <location>
        <begin position="1"/>
        <end position="13"/>
    </location>
</feature>
<protein>
    <submittedName>
        <fullName evidence="6">Transporter-like protein</fullName>
    </submittedName>
</protein>
<dbReference type="Proteomes" id="UP000029964">
    <property type="component" value="Unassembled WGS sequence"/>
</dbReference>
<dbReference type="SFLD" id="SFLDS00032">
    <property type="entry name" value="Radical_SAM_3-amino-3-carboxyp"/>
    <property type="match status" value="1"/>
</dbReference>
<reference evidence="7" key="1">
    <citation type="journal article" date="2014" name="Genome Announc.">
        <title>Genome sequence and annotation of Acremonium chrysogenum, producer of the beta-lactam antibiotic cephalosporin C.</title>
        <authorList>
            <person name="Terfehr D."/>
            <person name="Dahlmann T.A."/>
            <person name="Specht T."/>
            <person name="Zadra I."/>
            <person name="Kuernsteiner H."/>
            <person name="Kueck U."/>
        </authorList>
    </citation>
    <scope>NUCLEOTIDE SEQUENCE [LARGE SCALE GENOMIC DNA]</scope>
    <source>
        <strain evidence="7">ATCC 11550 / CBS 779.69 / DSM 880 / IAM 14645 / JCM 23072 / IMI 49137</strain>
    </source>
</reference>
<feature type="transmembrane region" description="Helical" evidence="4">
    <location>
        <begin position="82"/>
        <end position="102"/>
    </location>
</feature>
<dbReference type="OrthoDB" id="410267at2759"/>
<feature type="transmembrane region" description="Helical" evidence="4">
    <location>
        <begin position="385"/>
        <end position="409"/>
    </location>
</feature>
<comment type="caution">
    <text evidence="6">The sequence shown here is derived from an EMBL/GenBank/DDBJ whole genome shotgun (WGS) entry which is preliminary data.</text>
</comment>
<feature type="transmembrane region" description="Helical" evidence="4">
    <location>
        <begin position="154"/>
        <end position="173"/>
    </location>
</feature>
<proteinExistence type="inferred from homology"/>
<feature type="transmembrane region" description="Helical" evidence="4">
    <location>
        <begin position="421"/>
        <end position="446"/>
    </location>
</feature>
<dbReference type="PANTHER" id="PTHR11360:SF177">
    <property type="entry name" value="RIBOFLAVIN TRANSPORTER MCH5"/>
    <property type="match status" value="1"/>
</dbReference>
<dbReference type="InterPro" id="IPR050327">
    <property type="entry name" value="Proton-linked_MCT"/>
</dbReference>
<feature type="transmembrane region" description="Helical" evidence="4">
    <location>
        <begin position="452"/>
        <end position="478"/>
    </location>
</feature>
<comment type="subcellular location">
    <subcellularLocation>
        <location evidence="1">Membrane</location>
        <topology evidence="1">Multi-pass membrane protein</topology>
    </subcellularLocation>
</comment>
<evidence type="ECO:0000256" key="4">
    <source>
        <dbReference type="SAM" id="Phobius"/>
    </source>
</evidence>
<dbReference type="InterPro" id="IPR016435">
    <property type="entry name" value="DPH1/DPH2"/>
</dbReference>
<feature type="region of interest" description="Disordered" evidence="3">
    <location>
        <begin position="1"/>
        <end position="76"/>
    </location>
</feature>
<evidence type="ECO:0000313" key="6">
    <source>
        <dbReference type="EMBL" id="KFH43509.1"/>
    </source>
</evidence>
<accession>A0A086T2C7</accession>
<feature type="transmembrane region" description="Helical" evidence="4">
    <location>
        <begin position="359"/>
        <end position="379"/>
    </location>
</feature>
<dbReference type="PROSITE" id="PS50850">
    <property type="entry name" value="MFS"/>
    <property type="match status" value="1"/>
</dbReference>
<dbReference type="AlphaFoldDB" id="A0A086T2C7"/>
<gene>
    <name evidence="6" type="ORF">ACRE_057310</name>
</gene>
<dbReference type="GO" id="GO:0090560">
    <property type="term" value="F:2-(3-amino-3-carboxypropyl)histidine synthase activity"/>
    <property type="evidence" value="ECO:0007669"/>
    <property type="project" value="InterPro"/>
</dbReference>
<feature type="transmembrane region" description="Helical" evidence="4">
    <location>
        <begin position="243"/>
        <end position="265"/>
    </location>
</feature>